<organism evidence="7 8">
    <name type="scientific">Candidatus Jorgensenbacteria bacterium GW2011_GWA2_45_13</name>
    <dbReference type="NCBI Taxonomy" id="1618662"/>
    <lineage>
        <taxon>Bacteria</taxon>
        <taxon>Candidatus Joergenseniibacteriota</taxon>
    </lineage>
</organism>
<feature type="transmembrane region" description="Helical" evidence="5">
    <location>
        <begin position="12"/>
        <end position="30"/>
    </location>
</feature>
<comment type="subcellular location">
    <subcellularLocation>
        <location evidence="1">Membrane</location>
        <topology evidence="1">Multi-pass membrane protein</topology>
    </subcellularLocation>
</comment>
<evidence type="ECO:0000256" key="3">
    <source>
        <dbReference type="ARBA" id="ARBA00022989"/>
    </source>
</evidence>
<name>A0A0G1L5Y7_9BACT</name>
<dbReference type="GO" id="GO:0016020">
    <property type="term" value="C:membrane"/>
    <property type="evidence" value="ECO:0007669"/>
    <property type="project" value="UniProtKB-SubCell"/>
</dbReference>
<dbReference type="InterPro" id="IPR007016">
    <property type="entry name" value="O-antigen_ligase-rel_domated"/>
</dbReference>
<dbReference type="Pfam" id="PF04932">
    <property type="entry name" value="Wzy_C"/>
    <property type="match status" value="1"/>
</dbReference>
<evidence type="ECO:0000256" key="2">
    <source>
        <dbReference type="ARBA" id="ARBA00022692"/>
    </source>
</evidence>
<keyword evidence="4 5" id="KW-0472">Membrane</keyword>
<dbReference type="EMBL" id="LCKF01000016">
    <property type="protein sequence ID" value="KKT91198.1"/>
    <property type="molecule type" value="Genomic_DNA"/>
</dbReference>
<feature type="transmembrane region" description="Helical" evidence="5">
    <location>
        <begin position="61"/>
        <end position="83"/>
    </location>
</feature>
<evidence type="ECO:0000256" key="4">
    <source>
        <dbReference type="ARBA" id="ARBA00023136"/>
    </source>
</evidence>
<feature type="transmembrane region" description="Helical" evidence="5">
    <location>
        <begin position="36"/>
        <end position="54"/>
    </location>
</feature>
<protein>
    <recommendedName>
        <fullName evidence="6">O-antigen ligase-related domain-containing protein</fullName>
    </recommendedName>
</protein>
<feature type="transmembrane region" description="Helical" evidence="5">
    <location>
        <begin position="150"/>
        <end position="175"/>
    </location>
</feature>
<evidence type="ECO:0000256" key="5">
    <source>
        <dbReference type="SAM" id="Phobius"/>
    </source>
</evidence>
<feature type="transmembrane region" description="Helical" evidence="5">
    <location>
        <begin position="187"/>
        <end position="213"/>
    </location>
</feature>
<feature type="transmembrane region" description="Helical" evidence="5">
    <location>
        <begin position="225"/>
        <end position="241"/>
    </location>
</feature>
<reference evidence="7 8" key="1">
    <citation type="journal article" date="2015" name="Nature">
        <title>rRNA introns, odd ribosomes, and small enigmatic genomes across a large radiation of phyla.</title>
        <authorList>
            <person name="Brown C.T."/>
            <person name="Hug L.A."/>
            <person name="Thomas B.C."/>
            <person name="Sharon I."/>
            <person name="Castelle C.J."/>
            <person name="Singh A."/>
            <person name="Wilkins M.J."/>
            <person name="Williams K.H."/>
            <person name="Banfield J.F."/>
        </authorList>
    </citation>
    <scope>NUCLEOTIDE SEQUENCE [LARGE SCALE GENOMIC DNA]</scope>
</reference>
<feature type="domain" description="O-antigen ligase-related" evidence="6">
    <location>
        <begin position="20"/>
        <end position="167"/>
    </location>
</feature>
<keyword evidence="3 5" id="KW-1133">Transmembrane helix</keyword>
<dbReference type="PANTHER" id="PTHR37422">
    <property type="entry name" value="TEICHURONIC ACID BIOSYNTHESIS PROTEIN TUAE"/>
    <property type="match status" value="1"/>
</dbReference>
<comment type="caution">
    <text evidence="7">The sequence shown here is derived from an EMBL/GenBank/DDBJ whole genome shotgun (WGS) entry which is preliminary data.</text>
</comment>
<evidence type="ECO:0000259" key="6">
    <source>
        <dbReference type="Pfam" id="PF04932"/>
    </source>
</evidence>
<sequence>MGVKKPFSVDFYGLLVISVGIFFILLALVLTFSRSGWIVAIVGVTGMLVLRFLKREKRRRVIYLSALLALIVAFLGYLMWFAISPRVERLTMEDPSVQYRVLYNELGGELISLRPFGVGIGSQSIVSINEGLYTKLGIMRAVDWQPVHNLYLLVTAEIGIPGILCFLFFLGFVFLDAIRISGEEKKWFFEHLYGLEVQTAMMMLFSLLIFGLFDHFLWTLESGRLMLWLTISLLFGIGAYTRHTS</sequence>
<gene>
    <name evidence="7" type="ORF">UW92_C0016G0007</name>
</gene>
<dbReference type="AlphaFoldDB" id="A0A0G1L5Y7"/>
<evidence type="ECO:0000313" key="8">
    <source>
        <dbReference type="Proteomes" id="UP000033966"/>
    </source>
</evidence>
<evidence type="ECO:0000256" key="1">
    <source>
        <dbReference type="ARBA" id="ARBA00004141"/>
    </source>
</evidence>
<dbReference type="Proteomes" id="UP000033966">
    <property type="component" value="Unassembled WGS sequence"/>
</dbReference>
<accession>A0A0G1L5Y7</accession>
<keyword evidence="2 5" id="KW-0812">Transmembrane</keyword>
<dbReference type="PANTHER" id="PTHR37422:SF13">
    <property type="entry name" value="LIPOPOLYSACCHARIDE BIOSYNTHESIS PROTEIN PA4999-RELATED"/>
    <property type="match status" value="1"/>
</dbReference>
<proteinExistence type="predicted"/>
<evidence type="ECO:0000313" key="7">
    <source>
        <dbReference type="EMBL" id="KKT91198.1"/>
    </source>
</evidence>
<dbReference type="InterPro" id="IPR051533">
    <property type="entry name" value="WaaL-like"/>
</dbReference>